<evidence type="ECO:0000313" key="1">
    <source>
        <dbReference type="EMBL" id="KNF04448.1"/>
    </source>
</evidence>
<dbReference type="AlphaFoldDB" id="A0A0L0VYV5"/>
<evidence type="ECO:0000313" key="2">
    <source>
        <dbReference type="Proteomes" id="UP000054564"/>
    </source>
</evidence>
<sequence>MEAFGMSTKEHNTEEFQATFRFMKSIGQMDVWKIILMDYGWFIMRRTTFKQDIPEEIWRERTKEWLKILHGRMYFIKIHLSSPPDPHGIGRFKYLVIKNKISPL</sequence>
<name>A0A0L0VYV5_9BASI</name>
<proteinExistence type="predicted"/>
<organism evidence="1 2">
    <name type="scientific">Puccinia striiformis f. sp. tritici PST-78</name>
    <dbReference type="NCBI Taxonomy" id="1165861"/>
    <lineage>
        <taxon>Eukaryota</taxon>
        <taxon>Fungi</taxon>
        <taxon>Dikarya</taxon>
        <taxon>Basidiomycota</taxon>
        <taxon>Pucciniomycotina</taxon>
        <taxon>Pucciniomycetes</taxon>
        <taxon>Pucciniales</taxon>
        <taxon>Pucciniaceae</taxon>
        <taxon>Puccinia</taxon>
    </lineage>
</organism>
<dbReference type="EMBL" id="AJIL01000012">
    <property type="protein sequence ID" value="KNF04448.1"/>
    <property type="molecule type" value="Genomic_DNA"/>
</dbReference>
<dbReference type="Proteomes" id="UP000054564">
    <property type="component" value="Unassembled WGS sequence"/>
</dbReference>
<gene>
    <name evidence="1" type="ORF">PSTG_02363</name>
</gene>
<reference evidence="2" key="1">
    <citation type="submission" date="2014-03" db="EMBL/GenBank/DDBJ databases">
        <title>The Genome Sequence of Puccinia striiformis f. sp. tritici PST-78.</title>
        <authorList>
            <consortium name="The Broad Institute Genome Sequencing Platform"/>
            <person name="Cuomo C."/>
            <person name="Hulbert S."/>
            <person name="Chen X."/>
            <person name="Walker B."/>
            <person name="Young S.K."/>
            <person name="Zeng Q."/>
            <person name="Gargeya S."/>
            <person name="Fitzgerald M."/>
            <person name="Haas B."/>
            <person name="Abouelleil A."/>
            <person name="Alvarado L."/>
            <person name="Arachchi H.M."/>
            <person name="Berlin A.M."/>
            <person name="Chapman S.B."/>
            <person name="Goldberg J."/>
            <person name="Griggs A."/>
            <person name="Gujja S."/>
            <person name="Hansen M."/>
            <person name="Howarth C."/>
            <person name="Imamovic A."/>
            <person name="Larimer J."/>
            <person name="McCowan C."/>
            <person name="Montmayeur A."/>
            <person name="Murphy C."/>
            <person name="Neiman D."/>
            <person name="Pearson M."/>
            <person name="Priest M."/>
            <person name="Roberts A."/>
            <person name="Saif S."/>
            <person name="Shea T."/>
            <person name="Sisk P."/>
            <person name="Sykes S."/>
            <person name="Wortman J."/>
            <person name="Nusbaum C."/>
            <person name="Birren B."/>
        </authorList>
    </citation>
    <scope>NUCLEOTIDE SEQUENCE [LARGE SCALE GENOMIC DNA]</scope>
    <source>
        <strain evidence="2">race PST-78</strain>
    </source>
</reference>
<comment type="caution">
    <text evidence="1">The sequence shown here is derived from an EMBL/GenBank/DDBJ whole genome shotgun (WGS) entry which is preliminary data.</text>
</comment>
<keyword evidence="2" id="KW-1185">Reference proteome</keyword>
<protein>
    <submittedName>
        <fullName evidence="1">Uncharacterized protein</fullName>
    </submittedName>
</protein>
<accession>A0A0L0VYV5</accession>